<feature type="repeat" description="ANK" evidence="3">
    <location>
        <begin position="494"/>
        <end position="526"/>
    </location>
</feature>
<evidence type="ECO:0000256" key="2">
    <source>
        <dbReference type="ARBA" id="ARBA00023043"/>
    </source>
</evidence>
<dbReference type="InterPro" id="IPR036770">
    <property type="entry name" value="Ankyrin_rpt-contain_sf"/>
</dbReference>
<feature type="repeat" description="ANK" evidence="3">
    <location>
        <begin position="419"/>
        <end position="451"/>
    </location>
</feature>
<protein>
    <submittedName>
        <fullName evidence="5">Uncharacterized protein</fullName>
    </submittedName>
</protein>
<dbReference type="PROSITE" id="PS50297">
    <property type="entry name" value="ANK_REP_REGION"/>
    <property type="match status" value="5"/>
</dbReference>
<dbReference type="AlphaFoldDB" id="A0A8H6Q696"/>
<feature type="repeat" description="ANK" evidence="3">
    <location>
        <begin position="316"/>
        <end position="349"/>
    </location>
</feature>
<dbReference type="Pfam" id="PF00023">
    <property type="entry name" value="Ank"/>
    <property type="match status" value="1"/>
</dbReference>
<dbReference type="InterPro" id="IPR002110">
    <property type="entry name" value="Ankyrin_rpt"/>
</dbReference>
<dbReference type="InterPro" id="IPR011009">
    <property type="entry name" value="Kinase-like_dom_sf"/>
</dbReference>
<evidence type="ECO:0000256" key="4">
    <source>
        <dbReference type="SAM" id="MobiDB-lite"/>
    </source>
</evidence>
<keyword evidence="2 3" id="KW-0040">ANK repeat</keyword>
<reference evidence="5" key="1">
    <citation type="submission" date="2020-06" db="EMBL/GenBank/DDBJ databases">
        <title>Draft genome sequences of strains closely related to Aspergillus parafelis and Aspergillus hiratsukae.</title>
        <authorList>
            <person name="Dos Santos R.A.C."/>
            <person name="Rivero-Menendez O."/>
            <person name="Steenwyk J.L."/>
            <person name="Mead M.E."/>
            <person name="Goldman G.H."/>
            <person name="Alastruey-Izquierdo A."/>
            <person name="Rokas A."/>
        </authorList>
    </citation>
    <scope>NUCLEOTIDE SEQUENCE</scope>
    <source>
        <strain evidence="5">CNM-CM6106</strain>
    </source>
</reference>
<feature type="repeat" description="ANK" evidence="3">
    <location>
        <begin position="631"/>
        <end position="664"/>
    </location>
</feature>
<comment type="caution">
    <text evidence="5">The sequence shown here is derived from an EMBL/GenBank/DDBJ whole genome shotgun (WGS) entry which is preliminary data.</text>
</comment>
<dbReference type="Proteomes" id="UP000662466">
    <property type="component" value="Unassembled WGS sequence"/>
</dbReference>
<dbReference type="Gene3D" id="1.25.40.20">
    <property type="entry name" value="Ankyrin repeat-containing domain"/>
    <property type="match status" value="3"/>
</dbReference>
<dbReference type="Pfam" id="PF12796">
    <property type="entry name" value="Ank_2"/>
    <property type="match status" value="3"/>
</dbReference>
<evidence type="ECO:0000313" key="6">
    <source>
        <dbReference type="Proteomes" id="UP000662466"/>
    </source>
</evidence>
<feature type="repeat" description="ANK" evidence="3">
    <location>
        <begin position="563"/>
        <end position="596"/>
    </location>
</feature>
<evidence type="ECO:0000256" key="1">
    <source>
        <dbReference type="ARBA" id="ARBA00022737"/>
    </source>
</evidence>
<feature type="repeat" description="ANK" evidence="3">
    <location>
        <begin position="597"/>
        <end position="630"/>
    </location>
</feature>
<dbReference type="PANTHER" id="PTHR24198">
    <property type="entry name" value="ANKYRIN REPEAT AND PROTEIN KINASE DOMAIN-CONTAINING PROTEIN"/>
    <property type="match status" value="1"/>
</dbReference>
<dbReference type="EMBL" id="JACBAF010002134">
    <property type="protein sequence ID" value="KAF7166682.1"/>
    <property type="molecule type" value="Genomic_DNA"/>
</dbReference>
<dbReference type="PANTHER" id="PTHR24198:SF165">
    <property type="entry name" value="ANKYRIN REPEAT-CONTAINING PROTEIN-RELATED"/>
    <property type="match status" value="1"/>
</dbReference>
<name>A0A8H6Q696_9EURO</name>
<dbReference type="Pfam" id="PF13637">
    <property type="entry name" value="Ank_4"/>
    <property type="match status" value="2"/>
</dbReference>
<evidence type="ECO:0000313" key="5">
    <source>
        <dbReference type="EMBL" id="KAF7166682.1"/>
    </source>
</evidence>
<accession>A0A8H6Q696</accession>
<feature type="repeat" description="ANK" evidence="3">
    <location>
        <begin position="385"/>
        <end position="418"/>
    </location>
</feature>
<dbReference type="SUPFAM" id="SSF48403">
    <property type="entry name" value="Ankyrin repeat"/>
    <property type="match status" value="2"/>
</dbReference>
<gene>
    <name evidence="5" type="ORF">CNMCM6106_002398</name>
</gene>
<dbReference type="SMART" id="SM00248">
    <property type="entry name" value="ANK"/>
    <property type="match status" value="13"/>
</dbReference>
<dbReference type="SUPFAM" id="SSF56112">
    <property type="entry name" value="Protein kinase-like (PK-like)"/>
    <property type="match status" value="1"/>
</dbReference>
<proteinExistence type="predicted"/>
<organism evidence="5 6">
    <name type="scientific">Aspergillus hiratsukae</name>
    <dbReference type="NCBI Taxonomy" id="1194566"/>
    <lineage>
        <taxon>Eukaryota</taxon>
        <taxon>Fungi</taxon>
        <taxon>Dikarya</taxon>
        <taxon>Ascomycota</taxon>
        <taxon>Pezizomycotina</taxon>
        <taxon>Eurotiomycetes</taxon>
        <taxon>Eurotiomycetidae</taxon>
        <taxon>Eurotiales</taxon>
        <taxon>Aspergillaceae</taxon>
        <taxon>Aspergillus</taxon>
        <taxon>Aspergillus subgen. Fumigati</taxon>
    </lineage>
</organism>
<evidence type="ECO:0000256" key="3">
    <source>
        <dbReference type="PROSITE-ProRule" id="PRU00023"/>
    </source>
</evidence>
<feature type="region of interest" description="Disordered" evidence="4">
    <location>
        <begin position="12"/>
        <end position="33"/>
    </location>
</feature>
<dbReference type="PROSITE" id="PS50088">
    <property type="entry name" value="ANK_REPEAT"/>
    <property type="match status" value="7"/>
</dbReference>
<dbReference type="Gene3D" id="1.10.510.10">
    <property type="entry name" value="Transferase(Phosphotransferase) domain 1"/>
    <property type="match status" value="1"/>
</dbReference>
<sequence>MSDIVDLFEEATSPAAQTPEVSPSPEVTPLTPGKKALPEALKRVKFPPASKRLYFPLISGGGGLNCLPLASTGISSASFFKILPRDALRVPVDQVVRTDHRNLINVQELYLAPNSVIVTYDGWGVPLLEICRSFNIFAKDESAVATICTETLKGLKYIHEEVGIAHTNISCGTVILTENGLVKIADTGESMMQQHEVDDRYLDCQAGLHNPATFSGLVCYIQEHQSFYTRSSNIQTQYKKFYFALQINATMHETSVPWRVLHVAPTAEALLQYGANINAIFKSYTPLMIAVAFGSGSVVDLLLAQEDLDVNARNPNGETALWWAAYTGHRQAVVKLLQRKDVRIDDADNLHEMTPFAAAVANGHVEASQDLLATGKVKWNAQDKNRRTPLHHAIASCNQQVAALLLFSREVDIHAQDDHERTPFWYAVRYGNLLAAKLLLMHGADPNMPDIYRITPLNTAILEGSVPMLRLLLGSGDVDISPRVDPGVLGVACDAQPPVCLAVELGNRVAVKMLLYQGADVNAYNTLGYPALHLAVQMTEPAMAKLLLSHRDLDVNKRARDKCQFTALHKAVSVGRVSMVNLLLIKDGIDINARDIKGRTPLWWATKNNNSAVAKRLLAENGLDINAASVGGSTPLHHAVNRGNMMIVHSLLAEDRLDPNIPDKAGLTPLGCAARNGDRKMVDLLLTREDIRPNSGGLKANSPLTLAAAGGHFNVMLRLLRYAHAVKLMIA</sequence>
<keyword evidence="1" id="KW-0677">Repeat</keyword>